<dbReference type="Proteomes" id="UP000027931">
    <property type="component" value="Unassembled WGS sequence"/>
</dbReference>
<evidence type="ECO:0000256" key="4">
    <source>
        <dbReference type="ARBA" id="ARBA00022553"/>
    </source>
</evidence>
<feature type="transmembrane region" description="Helical" evidence="11">
    <location>
        <begin position="168"/>
        <end position="191"/>
    </location>
</feature>
<dbReference type="GO" id="GO:0000155">
    <property type="term" value="F:phosphorelay sensor kinase activity"/>
    <property type="evidence" value="ECO:0007669"/>
    <property type="project" value="InterPro"/>
</dbReference>
<dbReference type="Pfam" id="PF02518">
    <property type="entry name" value="HATPase_c"/>
    <property type="match status" value="1"/>
</dbReference>
<dbReference type="EMBL" id="JMIR01000042">
    <property type="protein sequence ID" value="KEO81255.1"/>
    <property type="molecule type" value="Genomic_DNA"/>
</dbReference>
<dbReference type="InterPro" id="IPR050736">
    <property type="entry name" value="Sensor_HK_Regulatory"/>
</dbReference>
<keyword evidence="4" id="KW-0597">Phosphoprotein</keyword>
<keyword evidence="6" id="KW-0547">Nucleotide-binding</keyword>
<dbReference type="InterPro" id="IPR036097">
    <property type="entry name" value="HisK_dim/P_sf"/>
</dbReference>
<keyword evidence="11" id="KW-1133">Transmembrane helix</keyword>
<evidence type="ECO:0000256" key="5">
    <source>
        <dbReference type="ARBA" id="ARBA00022679"/>
    </source>
</evidence>
<dbReference type="PANTHER" id="PTHR43711">
    <property type="entry name" value="TWO-COMPONENT HISTIDINE KINASE"/>
    <property type="match status" value="1"/>
</dbReference>
<dbReference type="PANTHER" id="PTHR43711:SF28">
    <property type="entry name" value="SENSOR HISTIDINE KINASE YXDK"/>
    <property type="match status" value="1"/>
</dbReference>
<dbReference type="SUPFAM" id="SSF55874">
    <property type="entry name" value="ATPase domain of HSP90 chaperone/DNA topoisomerase II/histidine kinase"/>
    <property type="match status" value="1"/>
</dbReference>
<dbReference type="InterPro" id="IPR003661">
    <property type="entry name" value="HisK_dim/P_dom"/>
</dbReference>
<dbReference type="GO" id="GO:0005524">
    <property type="term" value="F:ATP binding"/>
    <property type="evidence" value="ECO:0007669"/>
    <property type="project" value="UniProtKB-KW"/>
</dbReference>
<dbReference type="CDD" id="cd00082">
    <property type="entry name" value="HisKA"/>
    <property type="match status" value="1"/>
</dbReference>
<dbReference type="Gene3D" id="3.30.565.10">
    <property type="entry name" value="Histidine kinase-like ATPase, C-terminal domain"/>
    <property type="match status" value="1"/>
</dbReference>
<dbReference type="PROSITE" id="PS50109">
    <property type="entry name" value="HIS_KIN"/>
    <property type="match status" value="1"/>
</dbReference>
<dbReference type="Pfam" id="PF00512">
    <property type="entry name" value="HisKA"/>
    <property type="match status" value="1"/>
</dbReference>
<dbReference type="SUPFAM" id="SSF47384">
    <property type="entry name" value="Homodimeric domain of signal transducing histidine kinase"/>
    <property type="match status" value="1"/>
</dbReference>
<dbReference type="SMART" id="SM00388">
    <property type="entry name" value="HisKA"/>
    <property type="match status" value="1"/>
</dbReference>
<dbReference type="OrthoDB" id="9813151at2"/>
<dbReference type="FunFam" id="1.10.287.130:FF:000001">
    <property type="entry name" value="Two-component sensor histidine kinase"/>
    <property type="match status" value="1"/>
</dbReference>
<dbReference type="FunFam" id="3.30.565.10:FF:000006">
    <property type="entry name" value="Sensor histidine kinase WalK"/>
    <property type="match status" value="1"/>
</dbReference>
<dbReference type="PRINTS" id="PR00344">
    <property type="entry name" value="BCTRLSENSOR"/>
</dbReference>
<dbReference type="InterPro" id="IPR005467">
    <property type="entry name" value="His_kinase_dom"/>
</dbReference>
<evidence type="ECO:0000256" key="8">
    <source>
        <dbReference type="ARBA" id="ARBA00022840"/>
    </source>
</evidence>
<evidence type="ECO:0000256" key="6">
    <source>
        <dbReference type="ARBA" id="ARBA00022741"/>
    </source>
</evidence>
<dbReference type="GO" id="GO:0005886">
    <property type="term" value="C:plasma membrane"/>
    <property type="evidence" value="ECO:0007669"/>
    <property type="project" value="UniProtKB-SubCell"/>
</dbReference>
<dbReference type="InterPro" id="IPR004358">
    <property type="entry name" value="Sig_transdc_His_kin-like_C"/>
</dbReference>
<comment type="subcellular location">
    <subcellularLocation>
        <location evidence="2">Cell membrane</location>
        <topology evidence="2">Multi-pass membrane protein</topology>
    </subcellularLocation>
</comment>
<dbReference type="InterPro" id="IPR003594">
    <property type="entry name" value="HATPase_dom"/>
</dbReference>
<evidence type="ECO:0000259" key="12">
    <source>
        <dbReference type="PROSITE" id="PS50109"/>
    </source>
</evidence>
<sequence length="431" mass="48054">MFQKIRVQLATLNAVVFLVMLITCGIGLYVYIEHRLLDRVDDGLREIAAIPMQPLLHPGGRPLDRPAVTIIYDKQGDVLNQTDVQFGESDLETLRDLQISDVPQTLHLDNHYYRVLTAPVTQYQFPQNTPFFSGLPQTGMAGQPVQKVQNTVQVVRNIDAEQDVLETLLVVTVLVIVVGGGLIVGAGFFLAGRALVPIRQAWERQQQFVADASHELRTPLAVVQSHSELMLRHPDETIQEQSRNVAVVLKETKRMTKLVSDLLTLARTDSNQALLELRPFRLDEVVRDVAEDYTLMAELQEIELQTNIEDELEMIGDANRIRQLLLILLDNALKYTPEGGRIRLTCRNAGGGMIELIVADTGIGIAPDDVARIFDRFYRGDKARTRAEGGSGLGLSIAEWIAEAHHGKIRAESTLHQGTTLTVLLPKDKKE</sequence>
<dbReference type="AlphaFoldDB" id="A0A074LL26"/>
<comment type="caution">
    <text evidence="13">The sequence shown here is derived from an EMBL/GenBank/DDBJ whole genome shotgun (WGS) entry which is preliminary data.</text>
</comment>
<dbReference type="Gene3D" id="1.10.287.130">
    <property type="match status" value="1"/>
</dbReference>
<keyword evidence="8" id="KW-0067">ATP-binding</keyword>
<accession>A0A074LL26</accession>
<dbReference type="EC" id="2.7.13.3" evidence="3"/>
<keyword evidence="5" id="KW-0808">Transferase</keyword>
<feature type="transmembrane region" description="Helical" evidence="11">
    <location>
        <begin position="12"/>
        <end position="32"/>
    </location>
</feature>
<evidence type="ECO:0000256" key="10">
    <source>
        <dbReference type="ARBA" id="ARBA00023136"/>
    </source>
</evidence>
<protein>
    <recommendedName>
        <fullName evidence="3">histidine kinase</fullName>
        <ecNumber evidence="3">2.7.13.3</ecNumber>
    </recommendedName>
</protein>
<proteinExistence type="predicted"/>
<organism evidence="13 14">
    <name type="scientific">Tumebacillus flagellatus</name>
    <dbReference type="NCBI Taxonomy" id="1157490"/>
    <lineage>
        <taxon>Bacteria</taxon>
        <taxon>Bacillati</taxon>
        <taxon>Bacillota</taxon>
        <taxon>Bacilli</taxon>
        <taxon>Bacillales</taxon>
        <taxon>Alicyclobacillaceae</taxon>
        <taxon>Tumebacillus</taxon>
    </lineage>
</organism>
<evidence type="ECO:0000256" key="7">
    <source>
        <dbReference type="ARBA" id="ARBA00022777"/>
    </source>
</evidence>
<name>A0A074LL26_9BACL</name>
<evidence type="ECO:0000313" key="13">
    <source>
        <dbReference type="EMBL" id="KEO81255.1"/>
    </source>
</evidence>
<dbReference type="eggNOG" id="COG2205">
    <property type="taxonomic scope" value="Bacteria"/>
</dbReference>
<evidence type="ECO:0000256" key="3">
    <source>
        <dbReference type="ARBA" id="ARBA00012438"/>
    </source>
</evidence>
<dbReference type="InterPro" id="IPR036890">
    <property type="entry name" value="HATPase_C_sf"/>
</dbReference>
<keyword evidence="9" id="KW-0902">Two-component regulatory system</keyword>
<keyword evidence="11" id="KW-0812">Transmembrane</keyword>
<comment type="catalytic activity">
    <reaction evidence="1">
        <text>ATP + protein L-histidine = ADP + protein N-phospho-L-histidine.</text>
        <dbReference type="EC" id="2.7.13.3"/>
    </reaction>
</comment>
<keyword evidence="7" id="KW-0418">Kinase</keyword>
<dbReference type="SMART" id="SM00387">
    <property type="entry name" value="HATPase_c"/>
    <property type="match status" value="1"/>
</dbReference>
<reference evidence="13 14" key="1">
    <citation type="journal article" date="2013" name="Int. J. Syst. Evol. Microbiol.">
        <title>Tumebacillus flagellatus sp. nov., an alpha-amylase/pullulanase-producing bacterium isolated from cassava wastewater.</title>
        <authorList>
            <person name="Wang Q."/>
            <person name="Xie N."/>
            <person name="Qin Y."/>
            <person name="Shen N."/>
            <person name="Zhu J."/>
            <person name="Mi H."/>
            <person name="Huang R."/>
        </authorList>
    </citation>
    <scope>NUCLEOTIDE SEQUENCE [LARGE SCALE GENOMIC DNA]</scope>
    <source>
        <strain evidence="13 14">GST4</strain>
    </source>
</reference>
<dbReference type="STRING" id="1157490.EL26_21885"/>
<keyword evidence="10 11" id="KW-0472">Membrane</keyword>
<evidence type="ECO:0000256" key="2">
    <source>
        <dbReference type="ARBA" id="ARBA00004651"/>
    </source>
</evidence>
<evidence type="ECO:0000313" key="14">
    <source>
        <dbReference type="Proteomes" id="UP000027931"/>
    </source>
</evidence>
<evidence type="ECO:0000256" key="9">
    <source>
        <dbReference type="ARBA" id="ARBA00023012"/>
    </source>
</evidence>
<feature type="domain" description="Histidine kinase" evidence="12">
    <location>
        <begin position="211"/>
        <end position="429"/>
    </location>
</feature>
<keyword evidence="14" id="KW-1185">Reference proteome</keyword>
<gene>
    <name evidence="13" type="ORF">EL26_21885</name>
</gene>
<evidence type="ECO:0000256" key="1">
    <source>
        <dbReference type="ARBA" id="ARBA00000085"/>
    </source>
</evidence>
<dbReference type="RefSeq" id="WP_038093789.1">
    <property type="nucleotide sequence ID" value="NZ_JMIR01000042.1"/>
</dbReference>
<dbReference type="CDD" id="cd00075">
    <property type="entry name" value="HATPase"/>
    <property type="match status" value="1"/>
</dbReference>
<evidence type="ECO:0000256" key="11">
    <source>
        <dbReference type="SAM" id="Phobius"/>
    </source>
</evidence>